<reference evidence="2 3" key="1">
    <citation type="submission" date="2018-07" db="EMBL/GenBank/DDBJ databases">
        <title>The genomes of Aspergillus section Nigri reveals drivers in fungal speciation.</title>
        <authorList>
            <consortium name="DOE Joint Genome Institute"/>
            <person name="Vesth T.C."/>
            <person name="Nybo J."/>
            <person name="Theobald S."/>
            <person name="Brandl J."/>
            <person name="Frisvad J.C."/>
            <person name="Nielsen K.F."/>
            <person name="Lyhne E.K."/>
            <person name="Kogle M.E."/>
            <person name="Kuo A."/>
            <person name="Riley R."/>
            <person name="Clum A."/>
            <person name="Nolan M."/>
            <person name="Lipzen A."/>
            <person name="Salamov A."/>
            <person name="Henrissat B."/>
            <person name="Wiebenga A."/>
            <person name="De vries R.P."/>
            <person name="Grigoriev I.V."/>
            <person name="Mortensen U.H."/>
            <person name="Andersen M.R."/>
            <person name="Baker S.E."/>
        </authorList>
    </citation>
    <scope>NUCLEOTIDE SEQUENCE [LARGE SCALE GENOMIC DNA]</scope>
    <source>
        <strain evidence="2 3">CBS 139.54b</strain>
    </source>
</reference>
<feature type="transmembrane region" description="Helical" evidence="1">
    <location>
        <begin position="20"/>
        <end position="38"/>
    </location>
</feature>
<dbReference type="EMBL" id="KZ852057">
    <property type="protein sequence ID" value="RDH30934.1"/>
    <property type="molecule type" value="Genomic_DNA"/>
</dbReference>
<name>A0A3F3PVI2_9EURO</name>
<sequence length="55" mass="6276">MAYWTLHKDDTIHAPGKFPSLVGLLLLITVIYGMWYNLPRLTKDAHILVILGERA</sequence>
<protein>
    <submittedName>
        <fullName evidence="2">Uncharacterized protein</fullName>
    </submittedName>
</protein>
<keyword evidence="1" id="KW-0472">Membrane</keyword>
<dbReference type="RefSeq" id="XP_026623956.1">
    <property type="nucleotide sequence ID" value="XM_026767070.1"/>
</dbReference>
<evidence type="ECO:0000256" key="1">
    <source>
        <dbReference type="SAM" id="Phobius"/>
    </source>
</evidence>
<evidence type="ECO:0000313" key="2">
    <source>
        <dbReference type="EMBL" id="RDH30934.1"/>
    </source>
</evidence>
<keyword evidence="1" id="KW-0812">Transmembrane</keyword>
<keyword evidence="1" id="KW-1133">Transmembrane helix</keyword>
<evidence type="ECO:0000313" key="3">
    <source>
        <dbReference type="Proteomes" id="UP000253729"/>
    </source>
</evidence>
<dbReference type="Proteomes" id="UP000253729">
    <property type="component" value="Unassembled WGS sequence"/>
</dbReference>
<keyword evidence="3" id="KW-1185">Reference proteome</keyword>
<proteinExistence type="predicted"/>
<gene>
    <name evidence="2" type="ORF">BDQ94DRAFT_147744</name>
</gene>
<organism evidence="2 3">
    <name type="scientific">Aspergillus welwitschiae</name>
    <dbReference type="NCBI Taxonomy" id="1341132"/>
    <lineage>
        <taxon>Eukaryota</taxon>
        <taxon>Fungi</taxon>
        <taxon>Dikarya</taxon>
        <taxon>Ascomycota</taxon>
        <taxon>Pezizomycotina</taxon>
        <taxon>Eurotiomycetes</taxon>
        <taxon>Eurotiomycetidae</taxon>
        <taxon>Eurotiales</taxon>
        <taxon>Aspergillaceae</taxon>
        <taxon>Aspergillus</taxon>
        <taxon>Aspergillus subgen. Circumdati</taxon>
    </lineage>
</organism>
<dbReference type="AlphaFoldDB" id="A0A3F3PVI2"/>
<dbReference type="GeneID" id="38135426"/>
<accession>A0A3F3PVI2</accession>